<reference evidence="6" key="1">
    <citation type="submission" date="2016-10" db="EMBL/GenBank/DDBJ databases">
        <authorList>
            <person name="Varghese N."/>
            <person name="Submissions S."/>
        </authorList>
    </citation>
    <scope>NUCLEOTIDE SEQUENCE [LARGE SCALE GENOMIC DNA]</scope>
    <source>
        <strain evidence="6">930I</strain>
    </source>
</reference>
<dbReference type="GO" id="GO:0005737">
    <property type="term" value="C:cytoplasm"/>
    <property type="evidence" value="ECO:0007669"/>
    <property type="project" value="TreeGrafter"/>
</dbReference>
<dbReference type="InterPro" id="IPR036188">
    <property type="entry name" value="FAD/NAD-bd_sf"/>
</dbReference>
<feature type="region of interest" description="Disordered" evidence="3">
    <location>
        <begin position="33"/>
        <end position="52"/>
    </location>
</feature>
<dbReference type="STRING" id="83401.SAMN05421742_103302"/>
<feature type="domain" description="FAD dependent oxidoreductase" evidence="4">
    <location>
        <begin position="2"/>
        <end position="402"/>
    </location>
</feature>
<dbReference type="GO" id="GO:0055130">
    <property type="term" value="P:D-alanine catabolic process"/>
    <property type="evidence" value="ECO:0007669"/>
    <property type="project" value="TreeGrafter"/>
</dbReference>
<evidence type="ECO:0000313" key="6">
    <source>
        <dbReference type="Proteomes" id="UP000217076"/>
    </source>
</evidence>
<dbReference type="SUPFAM" id="SSF51905">
    <property type="entry name" value="FAD/NAD(P)-binding domain"/>
    <property type="match status" value="1"/>
</dbReference>
<evidence type="ECO:0000256" key="3">
    <source>
        <dbReference type="SAM" id="MobiDB-lite"/>
    </source>
</evidence>
<dbReference type="Gene3D" id="3.50.50.60">
    <property type="entry name" value="FAD/NAD(P)-binding domain"/>
    <property type="match status" value="2"/>
</dbReference>
<dbReference type="GO" id="GO:0008718">
    <property type="term" value="F:D-amino-acid dehydrogenase activity"/>
    <property type="evidence" value="ECO:0007669"/>
    <property type="project" value="TreeGrafter"/>
</dbReference>
<dbReference type="RefSeq" id="WP_092617263.1">
    <property type="nucleotide sequence ID" value="NZ_FNCV01000003.1"/>
</dbReference>
<accession>A0A1G7YGL2</accession>
<dbReference type="InterPro" id="IPR006076">
    <property type="entry name" value="FAD-dep_OxRdtase"/>
</dbReference>
<proteinExistence type="inferred from homology"/>
<dbReference type="Proteomes" id="UP000217076">
    <property type="component" value="Unassembled WGS sequence"/>
</dbReference>
<keyword evidence="2" id="KW-0560">Oxidoreductase</keyword>
<dbReference type="AlphaFoldDB" id="A0A1G7YGL2"/>
<evidence type="ECO:0000259" key="4">
    <source>
        <dbReference type="Pfam" id="PF01266"/>
    </source>
</evidence>
<dbReference type="SUPFAM" id="SSF54373">
    <property type="entry name" value="FAD-linked reductases, C-terminal domain"/>
    <property type="match status" value="1"/>
</dbReference>
<evidence type="ECO:0000256" key="1">
    <source>
        <dbReference type="ARBA" id="ARBA00009410"/>
    </source>
</evidence>
<dbReference type="Gene3D" id="3.30.9.10">
    <property type="entry name" value="D-Amino Acid Oxidase, subunit A, domain 2"/>
    <property type="match status" value="1"/>
</dbReference>
<dbReference type="OrthoDB" id="9805337at2"/>
<dbReference type="EMBL" id="FNCV01000003">
    <property type="protein sequence ID" value="SDG95732.1"/>
    <property type="molecule type" value="Genomic_DNA"/>
</dbReference>
<name>A0A1G7YGL2_9PROT</name>
<gene>
    <name evidence="5" type="ORF">SAMN05421742_103302</name>
</gene>
<dbReference type="GO" id="GO:0005886">
    <property type="term" value="C:plasma membrane"/>
    <property type="evidence" value="ECO:0007669"/>
    <property type="project" value="TreeGrafter"/>
</dbReference>
<evidence type="ECO:0000313" key="5">
    <source>
        <dbReference type="EMBL" id="SDG95732.1"/>
    </source>
</evidence>
<keyword evidence="6" id="KW-1185">Reference proteome</keyword>
<dbReference type="NCBIfam" id="NF001933">
    <property type="entry name" value="PRK00711.1"/>
    <property type="match status" value="1"/>
</dbReference>
<sequence>MRVIVIGAGVIGTTSAWYLAADGHQVTVLERRPGPAEETSRANGGQISASHTEPWASPANLIQAIGWLGRRDAPLVLPWWKPDPELWGWLLGFLRNCTPGRAQANQARALRLAVHSRVCLGALRDQLDLDYEQARPGILNLYRTPQGWTRARRAVPAMRANGLAVEPLEAAAIKAREPALAHLGDLAGGLLSPDDETGDAHLFTRALATHAAQAGVGFRFDCPVRGLLVEGGGRRVIGVETTDGPWRADAVVLAAGSFSAPLAGKAGLELPIYPAKGYSLTVDTSATPAEYLPRHSLIDHHTRMVYARLGDRLRAAGTAELTGYGDDVDPGRWAVVRDHARALLPHAGDYAEAQPWAGLRPATPDSCPIIGPAPLPGLWLNSGHGTLGWTMAAGSGQLLADLMAGRAPAIEAADLGLNRGRS</sequence>
<dbReference type="PANTHER" id="PTHR13847:SF280">
    <property type="entry name" value="D-AMINO ACID DEHYDROGENASE"/>
    <property type="match status" value="1"/>
</dbReference>
<evidence type="ECO:0000256" key="2">
    <source>
        <dbReference type="ARBA" id="ARBA00023002"/>
    </source>
</evidence>
<feature type="compositionally biased region" description="Polar residues" evidence="3">
    <location>
        <begin position="41"/>
        <end position="51"/>
    </location>
</feature>
<dbReference type="PANTHER" id="PTHR13847">
    <property type="entry name" value="SARCOSINE DEHYDROGENASE-RELATED"/>
    <property type="match status" value="1"/>
</dbReference>
<organism evidence="5 6">
    <name type="scientific">Roseospirillum parvum</name>
    <dbReference type="NCBI Taxonomy" id="83401"/>
    <lineage>
        <taxon>Bacteria</taxon>
        <taxon>Pseudomonadati</taxon>
        <taxon>Pseudomonadota</taxon>
        <taxon>Alphaproteobacteria</taxon>
        <taxon>Rhodospirillales</taxon>
        <taxon>Rhodospirillaceae</taxon>
        <taxon>Roseospirillum</taxon>
    </lineage>
</organism>
<comment type="similarity">
    <text evidence="1">Belongs to the DadA oxidoreductase family.</text>
</comment>
<protein>
    <submittedName>
        <fullName evidence="5">D-amino-acid dehydrogenase</fullName>
    </submittedName>
</protein>
<dbReference type="Pfam" id="PF01266">
    <property type="entry name" value="DAO"/>
    <property type="match status" value="1"/>
</dbReference>